<dbReference type="Proteomes" id="UP000005237">
    <property type="component" value="Unassembled WGS sequence"/>
</dbReference>
<keyword evidence="2" id="KW-1185">Reference proteome</keyword>
<accession>A0A8R1IB30</accession>
<evidence type="ECO:0000313" key="1">
    <source>
        <dbReference type="EnsemblMetazoa" id="CJA24838.1"/>
    </source>
</evidence>
<protein>
    <submittedName>
        <fullName evidence="1">Uncharacterized protein</fullName>
    </submittedName>
</protein>
<reference evidence="2" key="1">
    <citation type="submission" date="2010-08" db="EMBL/GenBank/DDBJ databases">
        <authorList>
            <consortium name="Caenorhabditis japonica Sequencing Consortium"/>
            <person name="Wilson R.K."/>
        </authorList>
    </citation>
    <scope>NUCLEOTIDE SEQUENCE [LARGE SCALE GENOMIC DNA]</scope>
    <source>
        <strain evidence="2">DF5081</strain>
    </source>
</reference>
<reference evidence="1" key="2">
    <citation type="submission" date="2022-06" db="UniProtKB">
        <authorList>
            <consortium name="EnsemblMetazoa"/>
        </authorList>
    </citation>
    <scope>IDENTIFICATION</scope>
    <source>
        <strain evidence="1">DF5081</strain>
    </source>
</reference>
<sequence>MALTCKAAEELAYSRLNKHGPCRNGSCNLARLGSQYPGWKLRSNIT</sequence>
<dbReference type="AlphaFoldDB" id="A0A8R1IB30"/>
<dbReference type="EnsemblMetazoa" id="CJA24838.1">
    <property type="protein sequence ID" value="CJA24838.1"/>
    <property type="gene ID" value="WBGene00180410"/>
</dbReference>
<organism evidence="1 2">
    <name type="scientific">Caenorhabditis japonica</name>
    <dbReference type="NCBI Taxonomy" id="281687"/>
    <lineage>
        <taxon>Eukaryota</taxon>
        <taxon>Metazoa</taxon>
        <taxon>Ecdysozoa</taxon>
        <taxon>Nematoda</taxon>
        <taxon>Chromadorea</taxon>
        <taxon>Rhabditida</taxon>
        <taxon>Rhabditina</taxon>
        <taxon>Rhabditomorpha</taxon>
        <taxon>Rhabditoidea</taxon>
        <taxon>Rhabditidae</taxon>
        <taxon>Peloderinae</taxon>
        <taxon>Caenorhabditis</taxon>
    </lineage>
</organism>
<proteinExistence type="predicted"/>
<name>A0A8R1IB30_CAEJA</name>
<evidence type="ECO:0000313" key="2">
    <source>
        <dbReference type="Proteomes" id="UP000005237"/>
    </source>
</evidence>